<dbReference type="WBParaSite" id="Pan_g22293.t1">
    <property type="protein sequence ID" value="Pan_g22293.t1"/>
    <property type="gene ID" value="Pan_g22293"/>
</dbReference>
<organism evidence="1 2">
    <name type="scientific">Panagrellus redivivus</name>
    <name type="common">Microworm</name>
    <dbReference type="NCBI Taxonomy" id="6233"/>
    <lineage>
        <taxon>Eukaryota</taxon>
        <taxon>Metazoa</taxon>
        <taxon>Ecdysozoa</taxon>
        <taxon>Nematoda</taxon>
        <taxon>Chromadorea</taxon>
        <taxon>Rhabditida</taxon>
        <taxon>Tylenchina</taxon>
        <taxon>Panagrolaimomorpha</taxon>
        <taxon>Panagrolaimoidea</taxon>
        <taxon>Panagrolaimidae</taxon>
        <taxon>Panagrellus</taxon>
    </lineage>
</organism>
<evidence type="ECO:0000313" key="2">
    <source>
        <dbReference type="WBParaSite" id="Pan_g22293.t1"/>
    </source>
</evidence>
<sequence>MNHSDDGGVKTKIDSVHLTRSLHHKKKFKPLNKRHTRLHRIYGKCACAIDGVDRSPLSPTPSPTTIIPKLFARHRLRRKISIHNYTLRTVETVRYGLVVVFLAAITTTYKKGVVYSLRNEKTT</sequence>
<name>A0A7E4VMB8_PANRE</name>
<dbReference type="AlphaFoldDB" id="A0A7E4VMB8"/>
<protein>
    <submittedName>
        <fullName evidence="2">Transposase</fullName>
    </submittedName>
</protein>
<reference evidence="1" key="1">
    <citation type="journal article" date="2013" name="Genetics">
        <title>The draft genome and transcriptome of Panagrellus redivivus are shaped by the harsh demands of a free-living lifestyle.</title>
        <authorList>
            <person name="Srinivasan J."/>
            <person name="Dillman A.R."/>
            <person name="Macchietto M.G."/>
            <person name="Heikkinen L."/>
            <person name="Lakso M."/>
            <person name="Fracchia K.M."/>
            <person name="Antoshechkin I."/>
            <person name="Mortazavi A."/>
            <person name="Wong G."/>
            <person name="Sternberg P.W."/>
        </authorList>
    </citation>
    <scope>NUCLEOTIDE SEQUENCE [LARGE SCALE GENOMIC DNA]</scope>
    <source>
        <strain evidence="1">MT8872</strain>
    </source>
</reference>
<dbReference type="Proteomes" id="UP000492821">
    <property type="component" value="Unassembled WGS sequence"/>
</dbReference>
<accession>A0A7E4VMB8</accession>
<proteinExistence type="predicted"/>
<keyword evidence="1" id="KW-1185">Reference proteome</keyword>
<evidence type="ECO:0000313" key="1">
    <source>
        <dbReference type="Proteomes" id="UP000492821"/>
    </source>
</evidence>
<reference evidence="2" key="2">
    <citation type="submission" date="2020-10" db="UniProtKB">
        <authorList>
            <consortium name="WormBaseParasite"/>
        </authorList>
    </citation>
    <scope>IDENTIFICATION</scope>
</reference>